<feature type="domain" description="DUF1618" evidence="1">
    <location>
        <begin position="215"/>
        <end position="388"/>
    </location>
</feature>
<proteinExistence type="predicted"/>
<dbReference type="Gramene" id="TraesJUL4B03G02388880.1">
    <property type="protein sequence ID" value="TraesJUL4B03G02388880.1.CDS1"/>
    <property type="gene ID" value="TraesJUL4B03G02388880"/>
</dbReference>
<dbReference type="Gramene" id="TraesCS4B02G284100.1">
    <property type="protein sequence ID" value="TraesCS4B02G284100.1.cds1"/>
    <property type="gene ID" value="TraesCS4B02G284100"/>
</dbReference>
<dbReference type="OMA" id="LERSCCE"/>
<dbReference type="STRING" id="4565.A0A3B6ITC6"/>
<dbReference type="Gramene" id="TraesSYM4B03G02396850.1">
    <property type="protein sequence ID" value="TraesSYM4B03G02396850.1.CDS1"/>
    <property type="gene ID" value="TraesSYM4B03G02396850"/>
</dbReference>
<dbReference type="AlphaFoldDB" id="A0A3B6ITC6"/>
<dbReference type="Gramene" id="TraesCS4B03G0751000.1">
    <property type="protein sequence ID" value="TraesCS4B03G0751000.1.CDS1"/>
    <property type="gene ID" value="TraesCS4B03G0751000"/>
</dbReference>
<dbReference type="EnsemblPlants" id="TraesCS4B02G284100.1">
    <property type="protein sequence ID" value="TraesCS4B02G284100.1.cds1"/>
    <property type="gene ID" value="TraesCS4B02G284100"/>
</dbReference>
<dbReference type="Gramene" id="TraesPARA_EIv1.0_1381410.1">
    <property type="protein sequence ID" value="TraesPARA_EIv1.0_1381410.1.CDS1"/>
    <property type="gene ID" value="TraesPARA_EIv1.0_1381410"/>
</dbReference>
<reference evidence="2" key="1">
    <citation type="submission" date="2018-08" db="EMBL/GenBank/DDBJ databases">
        <authorList>
            <person name="Rossello M."/>
        </authorList>
    </citation>
    <scope>NUCLEOTIDE SEQUENCE [LARGE SCALE GENOMIC DNA]</scope>
    <source>
        <strain evidence="2">cv. Chinese Spring</strain>
    </source>
</reference>
<dbReference type="Gramene" id="TraesROB_scaffold_057896_01G000100.1">
    <property type="protein sequence ID" value="TraesROB_scaffold_057896_01G000100.1"/>
    <property type="gene ID" value="TraesROB_scaffold_057896_01G000100"/>
</dbReference>
<dbReference type="Proteomes" id="UP000019116">
    <property type="component" value="Chromosome 4B"/>
</dbReference>
<protein>
    <recommendedName>
        <fullName evidence="1">DUF1618 domain-containing protein</fullName>
    </recommendedName>
</protein>
<evidence type="ECO:0000313" key="3">
    <source>
        <dbReference type="Proteomes" id="UP000019116"/>
    </source>
</evidence>
<accession>A0A3B6ITC6</accession>
<dbReference type="Gramene" id="TraesWEE_scaffold_058252_01G000300.1">
    <property type="protein sequence ID" value="TraesWEE_scaffold_058252_01G000300.1"/>
    <property type="gene ID" value="TraesWEE_scaffold_058252_01G000300"/>
</dbReference>
<dbReference type="Pfam" id="PF07762">
    <property type="entry name" value="DUF1618"/>
    <property type="match status" value="1"/>
</dbReference>
<dbReference type="Gramene" id="TraesJAG4B03G02367820.1">
    <property type="protein sequence ID" value="TraesJAG4B03G02367820.1.CDS1"/>
    <property type="gene ID" value="TraesJAG4B03G02367820"/>
</dbReference>
<dbReference type="Gramene" id="TraesCAD_scaffold_050524_01G000300.1">
    <property type="protein sequence ID" value="TraesCAD_scaffold_050524_01G000300.1"/>
    <property type="gene ID" value="TraesCAD_scaffold_050524_01G000300"/>
</dbReference>
<dbReference type="Gramene" id="TraesMAC4B03G02368990.1">
    <property type="protein sequence ID" value="TraesMAC4B03G02368990.1.CDS1"/>
    <property type="gene ID" value="TraesMAC4B03G02368990"/>
</dbReference>
<dbReference type="Gramene" id="TraesLDM4B03G02370660.1">
    <property type="protein sequence ID" value="TraesLDM4B03G02370660.1.CDS1"/>
    <property type="gene ID" value="TraesLDM4B03G02370660"/>
</dbReference>
<dbReference type="Gramene" id="TraesCLE_scaffold_053024_01G000300.1">
    <property type="protein sequence ID" value="TraesCLE_scaffold_053024_01G000300.1"/>
    <property type="gene ID" value="TraesCLE_scaffold_053024_01G000300"/>
</dbReference>
<dbReference type="PANTHER" id="PTHR33074">
    <property type="entry name" value="EXPRESSED PROTEIN-RELATED"/>
    <property type="match status" value="1"/>
</dbReference>
<dbReference type="InterPro" id="IPR011676">
    <property type="entry name" value="DUF1618"/>
</dbReference>
<name>A0A3B6ITC6_WHEAT</name>
<dbReference type="Gramene" id="TraesNOR4B03G02387420.1">
    <property type="protein sequence ID" value="TraesNOR4B03G02387420.1.CDS1"/>
    <property type="gene ID" value="TraesNOR4B03G02387420"/>
</dbReference>
<dbReference type="Gramene" id="TraesSTA4B03G02364380.1">
    <property type="protein sequence ID" value="TraesSTA4B03G02364380.1.CDS1"/>
    <property type="gene ID" value="TraesSTA4B03G02364380"/>
</dbReference>
<dbReference type="Gramene" id="TraesLAC4B03G02323170.1">
    <property type="protein sequence ID" value="TraesLAC4B03G02323170.1.CDS1"/>
    <property type="gene ID" value="TraesLAC4B03G02323170"/>
</dbReference>
<evidence type="ECO:0000259" key="1">
    <source>
        <dbReference type="Pfam" id="PF07762"/>
    </source>
</evidence>
<dbReference type="PANTHER" id="PTHR33074:SF122">
    <property type="entry name" value="DUF1618 DOMAIN-CONTAINING PROTEIN"/>
    <property type="match status" value="1"/>
</dbReference>
<reference evidence="2" key="2">
    <citation type="submission" date="2018-10" db="UniProtKB">
        <authorList>
            <consortium name="EnsemblPlants"/>
        </authorList>
    </citation>
    <scope>IDENTIFICATION</scope>
</reference>
<evidence type="ECO:0000313" key="2">
    <source>
        <dbReference type="EnsemblPlants" id="TraesCS4B02G284100.1.cds1"/>
    </source>
</evidence>
<dbReference type="OrthoDB" id="692191at2759"/>
<sequence>MEGYFLASSFQSPVVTRASARYAPWVLLDTKAYFAIRKNATTAEAVTSTGNAFKVTFCLADPPAISHFCVHGPEFQRDDLTTEPLVVFSAKDFVLLRFISGRTRPGSRLEEYFVYKADHGKPSLTLIPRTPPGTTNSSSLCVLPFDDDDGGFVVADLCKTLVSPSDYKLHVFSSRTGKWATMPLRLQTYAGVRKEDLPGHFFNKVVALGGGAVGWTDLWRGILTCNVFDKNPVLSFIPIPMLSYCDEQRISGPWLIRDVTCFNGYIKFVELELITQKSSETREDNLDSVDIIHDSELFFHNENACTNKKKCLIDACVGWKLRTCTRHTTWNYWRKGHPIDIDGFSAHNPDRFMLLPQLWNAEAGRSAPRNQCSACPTTLDMDSEDVVYMMSKLSHDDKNAWMVGVNLAKKTTNVRVPVSGARVRYFNLELLICDFSEYLNATPR</sequence>
<keyword evidence="3" id="KW-1185">Reference proteome</keyword>
<organism evidence="2">
    <name type="scientific">Triticum aestivum</name>
    <name type="common">Wheat</name>
    <dbReference type="NCBI Taxonomy" id="4565"/>
    <lineage>
        <taxon>Eukaryota</taxon>
        <taxon>Viridiplantae</taxon>
        <taxon>Streptophyta</taxon>
        <taxon>Embryophyta</taxon>
        <taxon>Tracheophyta</taxon>
        <taxon>Spermatophyta</taxon>
        <taxon>Magnoliopsida</taxon>
        <taxon>Liliopsida</taxon>
        <taxon>Poales</taxon>
        <taxon>Poaceae</taxon>
        <taxon>BOP clade</taxon>
        <taxon>Pooideae</taxon>
        <taxon>Triticodae</taxon>
        <taxon>Triticeae</taxon>
        <taxon>Triticinae</taxon>
        <taxon>Triticum</taxon>
    </lineage>
</organism>